<dbReference type="Gramene" id="TVU48304">
    <property type="protein sequence ID" value="TVU48304"/>
    <property type="gene ID" value="EJB05_07937"/>
</dbReference>
<organism evidence="1 2">
    <name type="scientific">Eragrostis curvula</name>
    <name type="common">weeping love grass</name>
    <dbReference type="NCBI Taxonomy" id="38414"/>
    <lineage>
        <taxon>Eukaryota</taxon>
        <taxon>Viridiplantae</taxon>
        <taxon>Streptophyta</taxon>
        <taxon>Embryophyta</taxon>
        <taxon>Tracheophyta</taxon>
        <taxon>Spermatophyta</taxon>
        <taxon>Magnoliopsida</taxon>
        <taxon>Liliopsida</taxon>
        <taxon>Poales</taxon>
        <taxon>Poaceae</taxon>
        <taxon>PACMAD clade</taxon>
        <taxon>Chloridoideae</taxon>
        <taxon>Eragrostideae</taxon>
        <taxon>Eragrostidinae</taxon>
        <taxon>Eragrostis</taxon>
    </lineage>
</organism>
<dbReference type="EMBL" id="RWGY01000004">
    <property type="protein sequence ID" value="TVU48304.1"/>
    <property type="molecule type" value="Genomic_DNA"/>
</dbReference>
<protein>
    <submittedName>
        <fullName evidence="1">Uncharacterized protein</fullName>
    </submittedName>
</protein>
<evidence type="ECO:0000313" key="2">
    <source>
        <dbReference type="Proteomes" id="UP000324897"/>
    </source>
</evidence>
<evidence type="ECO:0000313" key="1">
    <source>
        <dbReference type="EMBL" id="TVU48304.1"/>
    </source>
</evidence>
<feature type="non-terminal residue" evidence="1">
    <location>
        <position position="1"/>
    </location>
</feature>
<gene>
    <name evidence="1" type="ORF">EJB05_07937</name>
</gene>
<keyword evidence="2" id="KW-1185">Reference proteome</keyword>
<proteinExistence type="predicted"/>
<accession>A0A5J9WLZ5</accession>
<name>A0A5J9WLZ5_9POAL</name>
<comment type="caution">
    <text evidence="1">The sequence shown here is derived from an EMBL/GenBank/DDBJ whole genome shotgun (WGS) entry which is preliminary data.</text>
</comment>
<dbReference type="AlphaFoldDB" id="A0A5J9WLZ5"/>
<sequence>MFLAILSPGKGITRNLAIRSSGSFIFSRLHTRPILVETLDACCSLSSSTSNEIYNDDKAEPRFCLCNRDPKPPALRVSAICSMKCLKHVDLSSLRFLCRCRRTT</sequence>
<reference evidence="1 2" key="1">
    <citation type="journal article" date="2019" name="Sci. Rep.">
        <title>A high-quality genome of Eragrostis curvula grass provides insights into Poaceae evolution and supports new strategies to enhance forage quality.</title>
        <authorList>
            <person name="Carballo J."/>
            <person name="Santos B.A.C.M."/>
            <person name="Zappacosta D."/>
            <person name="Garbus I."/>
            <person name="Selva J.P."/>
            <person name="Gallo C.A."/>
            <person name="Diaz A."/>
            <person name="Albertini E."/>
            <person name="Caccamo M."/>
            <person name="Echenique V."/>
        </authorList>
    </citation>
    <scope>NUCLEOTIDE SEQUENCE [LARGE SCALE GENOMIC DNA]</scope>
    <source>
        <strain evidence="2">cv. Victoria</strain>
        <tissue evidence="1">Leaf</tissue>
    </source>
</reference>
<dbReference type="Proteomes" id="UP000324897">
    <property type="component" value="Chromosome 5"/>
</dbReference>